<reference evidence="2 3" key="1">
    <citation type="submission" date="2020-10" db="EMBL/GenBank/DDBJ databases">
        <title>Pygocentrus nattereri (red-bellied piranha) genome, fPygNat1, primary haplotype.</title>
        <authorList>
            <person name="Myers G."/>
            <person name="Meyer A."/>
            <person name="Karagic N."/>
            <person name="Pippel M."/>
            <person name="Winkler S."/>
            <person name="Tracey A."/>
            <person name="Wood J."/>
            <person name="Formenti G."/>
            <person name="Howe K."/>
            <person name="Fedrigo O."/>
            <person name="Jarvis E.D."/>
        </authorList>
    </citation>
    <scope>NUCLEOTIDE SEQUENCE [LARGE SCALE GENOMIC DNA]</scope>
</reference>
<dbReference type="PANTHER" id="PTHR28642:SF1">
    <property type="entry name" value="MEIOSIS 1 ARREST PROTEIN"/>
    <property type="match status" value="1"/>
</dbReference>
<feature type="region of interest" description="Disordered" evidence="1">
    <location>
        <begin position="288"/>
        <end position="316"/>
    </location>
</feature>
<feature type="region of interest" description="Disordered" evidence="1">
    <location>
        <begin position="469"/>
        <end position="522"/>
    </location>
</feature>
<dbReference type="PANTHER" id="PTHR28642">
    <property type="entry name" value="MEIOSIS 1 ARREST PROTEIN"/>
    <property type="match status" value="1"/>
</dbReference>
<reference evidence="2" key="2">
    <citation type="submission" date="2025-08" db="UniProtKB">
        <authorList>
            <consortium name="Ensembl"/>
        </authorList>
    </citation>
    <scope>IDENTIFICATION</scope>
</reference>
<evidence type="ECO:0000313" key="2">
    <source>
        <dbReference type="Ensembl" id="ENSPNAP00000025646.1"/>
    </source>
</evidence>
<gene>
    <name evidence="2" type="primary">M1AP</name>
</gene>
<accession>A0A3B4DRC3</accession>
<evidence type="ECO:0008006" key="4">
    <source>
        <dbReference type="Google" id="ProtNLM"/>
    </source>
</evidence>
<feature type="compositionally biased region" description="Polar residues" evidence="1">
    <location>
        <begin position="471"/>
        <end position="481"/>
    </location>
</feature>
<keyword evidence="3" id="KW-1185">Reference proteome</keyword>
<organism evidence="2 3">
    <name type="scientific">Pygocentrus nattereri</name>
    <name type="common">Red-bellied piranha</name>
    <dbReference type="NCBI Taxonomy" id="42514"/>
    <lineage>
        <taxon>Eukaryota</taxon>
        <taxon>Metazoa</taxon>
        <taxon>Chordata</taxon>
        <taxon>Craniata</taxon>
        <taxon>Vertebrata</taxon>
        <taxon>Euteleostomi</taxon>
        <taxon>Actinopterygii</taxon>
        <taxon>Neopterygii</taxon>
        <taxon>Teleostei</taxon>
        <taxon>Ostariophysi</taxon>
        <taxon>Characiformes</taxon>
        <taxon>Characoidei</taxon>
        <taxon>Pygocentrus</taxon>
    </lineage>
</organism>
<dbReference type="GO" id="GO:0007127">
    <property type="term" value="P:meiosis I"/>
    <property type="evidence" value="ECO:0007669"/>
    <property type="project" value="InterPro"/>
</dbReference>
<dbReference type="InterPro" id="IPR033587">
    <property type="entry name" value="M1AP"/>
</dbReference>
<dbReference type="GO" id="GO:0007283">
    <property type="term" value="P:spermatogenesis"/>
    <property type="evidence" value="ECO:0007669"/>
    <property type="project" value="InterPro"/>
</dbReference>
<dbReference type="OMA" id="LRKHPCK"/>
<reference evidence="2" key="3">
    <citation type="submission" date="2025-09" db="UniProtKB">
        <authorList>
            <consortium name="Ensembl"/>
        </authorList>
    </citation>
    <scope>IDENTIFICATION</scope>
</reference>
<evidence type="ECO:0000313" key="3">
    <source>
        <dbReference type="Proteomes" id="UP001501920"/>
    </source>
</evidence>
<dbReference type="STRING" id="42514.ENSPNAP00000025646"/>
<dbReference type="GeneTree" id="ENSGT00390000005656"/>
<dbReference type="AlphaFoldDB" id="A0A3B4DRC3"/>
<sequence>MSGRNRSGPLASQVCCALSFCRQPPRVLIVDTSPPWWSETCSVLCEALENFFSLASALGGPSRVPLLSLYAVNLQLECLLPFVQVKSNLVRLHSCVEELRSLPKEGCIRPRPELLKQAVLDSLQQFKHYVHLSSLGNDLKSSSIEVTVMSSKPGQAVLRQLEQGLKDSDLVSLRRLLVVHIVVEQNLPERELVWSPEPCSTKHMDEPEEDLMLGAEIDLQLVENSVVAVENVLKAWLHDQAGEREQLQLLLPAPGQALNPKTKPSHRPNPVCIKCDMQERLVSPALLPGTPDLVGKTESVRDFQPPSKSQSNQNPLPQRLRIVKALRADGVCQSVLYGLPMIIRPTTCWQLDWDEMEKNHQTFHALCHTLRTRDWSLLVRLEPEFGSGSSMFSYYILQSSASLSLLLKPILTRELMLPCNLPTTNEDPPLNTLTVVQRCLEQLEEDPVFNPLCLHANLYPQLKMRGLVSRSYGSHSQNQGRGQRRERPAEGSTPRQQGRVRATVAPLASAPPSKMSRPPLTLSHSRAYAPSLCLLVDDGDNDSPI</sequence>
<dbReference type="Ensembl" id="ENSPNAT00000007108.2">
    <property type="protein sequence ID" value="ENSPNAP00000025646.1"/>
    <property type="gene ID" value="ENSPNAG00000010817.2"/>
</dbReference>
<dbReference type="GeneID" id="108428540"/>
<protein>
    <recommendedName>
        <fullName evidence="4">Meiosis 1 associated protein</fullName>
    </recommendedName>
</protein>
<dbReference type="OrthoDB" id="6433824at2759"/>
<proteinExistence type="predicted"/>
<dbReference type="GO" id="GO:0051308">
    <property type="term" value="P:male meiosis chromosome separation"/>
    <property type="evidence" value="ECO:0007669"/>
    <property type="project" value="TreeGrafter"/>
</dbReference>
<feature type="compositionally biased region" description="Polar residues" evidence="1">
    <location>
        <begin position="306"/>
        <end position="316"/>
    </location>
</feature>
<evidence type="ECO:0000256" key="1">
    <source>
        <dbReference type="SAM" id="MobiDB-lite"/>
    </source>
</evidence>
<name>A0A3B4DRC3_PYGNA</name>
<dbReference type="Proteomes" id="UP001501920">
    <property type="component" value="Chromosome 2"/>
</dbReference>